<gene>
    <name evidence="2" type="ORF">E1161_26900</name>
</gene>
<feature type="non-terminal residue" evidence="2">
    <location>
        <position position="127"/>
    </location>
</feature>
<accession>A0A4R4U6N5</accession>
<evidence type="ECO:0000313" key="2">
    <source>
        <dbReference type="EMBL" id="TDC86620.1"/>
    </source>
</evidence>
<dbReference type="Pfam" id="PF22907">
    <property type="entry name" value="Ams1-like_1st"/>
    <property type="match status" value="1"/>
</dbReference>
<organism evidence="2 3">
    <name type="scientific">Saccharopolyspora aridisoli</name>
    <dbReference type="NCBI Taxonomy" id="2530385"/>
    <lineage>
        <taxon>Bacteria</taxon>
        <taxon>Bacillati</taxon>
        <taxon>Actinomycetota</taxon>
        <taxon>Actinomycetes</taxon>
        <taxon>Pseudonocardiales</taxon>
        <taxon>Pseudonocardiaceae</taxon>
        <taxon>Saccharopolyspora</taxon>
    </lineage>
</organism>
<protein>
    <submittedName>
        <fullName evidence="2">Alpha-mannosidase</fullName>
    </submittedName>
</protein>
<name>A0A4R4U6N5_9PSEU</name>
<keyword evidence="3" id="KW-1185">Reference proteome</keyword>
<proteinExistence type="predicted"/>
<dbReference type="AlphaFoldDB" id="A0A4R4U6N5"/>
<dbReference type="Proteomes" id="UP000294744">
    <property type="component" value="Unassembled WGS sequence"/>
</dbReference>
<feature type="domain" description="Alpha-mannosidase Ams1-like N-terminal" evidence="1">
    <location>
        <begin position="30"/>
        <end position="120"/>
    </location>
</feature>
<sequence length="127" mass="14261">MHDDRHIVEQRLDRVLHQRIKPAQHTHTLPMDIAVWHTPGEPVDVTQALNATYQPTHIGQPWGPAWGTAWFRLTATIPETWAGHTVEALINLGSTDERPGFQCEGLCYTPDGTPLKAINPLNTYLPL</sequence>
<evidence type="ECO:0000313" key="3">
    <source>
        <dbReference type="Proteomes" id="UP000294744"/>
    </source>
</evidence>
<reference evidence="2 3" key="1">
    <citation type="submission" date="2019-03" db="EMBL/GenBank/DDBJ databases">
        <title>Draft genome sequences of novel Actinobacteria.</title>
        <authorList>
            <person name="Sahin N."/>
            <person name="Ay H."/>
            <person name="Saygin H."/>
        </authorList>
    </citation>
    <scope>NUCLEOTIDE SEQUENCE [LARGE SCALE GENOMIC DNA]</scope>
    <source>
        <strain evidence="2 3">16K404</strain>
    </source>
</reference>
<evidence type="ECO:0000259" key="1">
    <source>
        <dbReference type="Pfam" id="PF22907"/>
    </source>
</evidence>
<dbReference type="EMBL" id="SMKV01000075">
    <property type="protein sequence ID" value="TDC86620.1"/>
    <property type="molecule type" value="Genomic_DNA"/>
</dbReference>
<comment type="caution">
    <text evidence="2">The sequence shown here is derived from an EMBL/GenBank/DDBJ whole genome shotgun (WGS) entry which is preliminary data.</text>
</comment>
<dbReference type="InterPro" id="IPR054723">
    <property type="entry name" value="Ams1-like_N"/>
</dbReference>